<protein>
    <submittedName>
        <fullName evidence="1">Uncharacterized protein</fullName>
    </submittedName>
</protein>
<sequence length="56" mass="5780">MVLKDGEVILILGAAGGARIPPAKVNVISRVIDFGLTLPNALSEPRVAPDRAGSSR</sequence>
<name>A0A382R2V1_9ZZZZ</name>
<dbReference type="InterPro" id="IPR029055">
    <property type="entry name" value="Ntn_hydrolases_N"/>
</dbReference>
<dbReference type="InterPro" id="IPR043137">
    <property type="entry name" value="GGT_ssub_C"/>
</dbReference>
<dbReference type="AlphaFoldDB" id="A0A382R2V1"/>
<organism evidence="1">
    <name type="scientific">marine metagenome</name>
    <dbReference type="NCBI Taxonomy" id="408172"/>
    <lineage>
        <taxon>unclassified sequences</taxon>
        <taxon>metagenomes</taxon>
        <taxon>ecological metagenomes</taxon>
    </lineage>
</organism>
<dbReference type="Gene3D" id="3.60.20.40">
    <property type="match status" value="1"/>
</dbReference>
<gene>
    <name evidence="1" type="ORF">METZ01_LOCUS344917</name>
</gene>
<dbReference type="EMBL" id="UINC01118736">
    <property type="protein sequence ID" value="SVC92063.1"/>
    <property type="molecule type" value="Genomic_DNA"/>
</dbReference>
<proteinExistence type="predicted"/>
<reference evidence="1" key="1">
    <citation type="submission" date="2018-05" db="EMBL/GenBank/DDBJ databases">
        <authorList>
            <person name="Lanie J.A."/>
            <person name="Ng W.-L."/>
            <person name="Kazmierczak K.M."/>
            <person name="Andrzejewski T.M."/>
            <person name="Davidsen T.M."/>
            <person name="Wayne K.J."/>
            <person name="Tettelin H."/>
            <person name="Glass J.I."/>
            <person name="Rusch D."/>
            <person name="Podicherti R."/>
            <person name="Tsui H.-C.T."/>
            <person name="Winkler M.E."/>
        </authorList>
    </citation>
    <scope>NUCLEOTIDE SEQUENCE</scope>
</reference>
<evidence type="ECO:0000313" key="1">
    <source>
        <dbReference type="EMBL" id="SVC92063.1"/>
    </source>
</evidence>
<accession>A0A382R2V1</accession>
<dbReference type="SUPFAM" id="SSF56235">
    <property type="entry name" value="N-terminal nucleophile aminohydrolases (Ntn hydrolases)"/>
    <property type="match status" value="1"/>
</dbReference>
<feature type="non-terminal residue" evidence="1">
    <location>
        <position position="56"/>
    </location>
</feature>
<dbReference type="Pfam" id="PF01019">
    <property type="entry name" value="G_glu_transpept"/>
    <property type="match status" value="1"/>
</dbReference>